<evidence type="ECO:0000256" key="10">
    <source>
        <dbReference type="PROSITE-ProRule" id="PRU00464"/>
    </source>
</evidence>
<dbReference type="EC" id="2.7.7.12" evidence="7"/>
<evidence type="ECO:0000256" key="9">
    <source>
        <dbReference type="PIRSR" id="PIRSR000808-3"/>
    </source>
</evidence>
<evidence type="ECO:0000256" key="2">
    <source>
        <dbReference type="ARBA" id="ARBA00022679"/>
    </source>
</evidence>
<dbReference type="GO" id="GO:0008108">
    <property type="term" value="F:UDP-glucose:hexose-1-phosphate uridylyltransferase activity"/>
    <property type="evidence" value="ECO:0007669"/>
    <property type="project" value="UniProtKB-UniRule"/>
</dbReference>
<dbReference type="InterPro" id="IPR001937">
    <property type="entry name" value="GalP_UDPtransf1"/>
</dbReference>
<evidence type="ECO:0000256" key="4">
    <source>
        <dbReference type="ARBA" id="ARBA00022723"/>
    </source>
</evidence>
<accession>A0A0S7YEF7</accession>
<dbReference type="Pfam" id="PF02744">
    <property type="entry name" value="GalP_UDP_tr_C"/>
    <property type="match status" value="1"/>
</dbReference>
<dbReference type="UniPathway" id="UPA00214"/>
<keyword evidence="4 9" id="KW-0479">Metal-binding</keyword>
<feature type="binding site" evidence="9">
    <location>
        <position position="44"/>
    </location>
    <ligand>
        <name>Zn(2+)</name>
        <dbReference type="ChEBI" id="CHEBI:29105"/>
    </ligand>
</feature>
<evidence type="ECO:0000256" key="7">
    <source>
        <dbReference type="NCBIfam" id="TIGR00209"/>
    </source>
</evidence>
<evidence type="ECO:0000313" key="13">
    <source>
        <dbReference type="Proteomes" id="UP000051012"/>
    </source>
</evidence>
<dbReference type="EMBL" id="LJNI01000072">
    <property type="protein sequence ID" value="KPJ72476.1"/>
    <property type="molecule type" value="Genomic_DNA"/>
</dbReference>
<feature type="domain" description="HIT" evidence="11">
    <location>
        <begin position="198"/>
        <end position="311"/>
    </location>
</feature>
<evidence type="ECO:0000256" key="3">
    <source>
        <dbReference type="ARBA" id="ARBA00022695"/>
    </source>
</evidence>
<keyword evidence="6" id="KW-0119">Carbohydrate metabolism</keyword>
<feature type="active site" description="Tele-UMP-histidine intermediate" evidence="8">
    <location>
        <position position="167"/>
    </location>
</feature>
<feature type="binding site" evidence="9">
    <location>
        <position position="114"/>
    </location>
    <ligand>
        <name>Zn(2+)</name>
        <dbReference type="ChEBI" id="CHEBI:29105"/>
    </ligand>
</feature>
<dbReference type="GO" id="GO:0006012">
    <property type="term" value="P:galactose metabolic process"/>
    <property type="evidence" value="ECO:0007669"/>
    <property type="project" value="UniProtKB-UniRule"/>
</dbReference>
<evidence type="ECO:0000256" key="6">
    <source>
        <dbReference type="ARBA" id="ARBA00023277"/>
    </source>
</evidence>
<dbReference type="InterPro" id="IPR011146">
    <property type="entry name" value="HIT-like"/>
</dbReference>
<evidence type="ECO:0000256" key="8">
    <source>
        <dbReference type="PIRSR" id="PIRSR000808-1"/>
    </source>
</evidence>
<dbReference type="AlphaFoldDB" id="A0A0S7YEF7"/>
<dbReference type="CDD" id="cd00608">
    <property type="entry name" value="GalT"/>
    <property type="match status" value="1"/>
</dbReference>
<keyword evidence="5 9" id="KW-0862">Zinc</keyword>
<evidence type="ECO:0000259" key="11">
    <source>
        <dbReference type="PROSITE" id="PS51084"/>
    </source>
</evidence>
<dbReference type="GO" id="GO:0008270">
    <property type="term" value="F:zinc ion binding"/>
    <property type="evidence" value="ECO:0007669"/>
    <property type="project" value="InterPro"/>
</dbReference>
<comment type="caution">
    <text evidence="12">The sequence shown here is derived from an EMBL/GenBank/DDBJ whole genome shotgun (WGS) entry which is preliminary data.</text>
</comment>
<feature type="binding site" evidence="9">
    <location>
        <position position="165"/>
    </location>
    <ligand>
        <name>Zn(2+)</name>
        <dbReference type="ChEBI" id="CHEBI:29105"/>
    </ligand>
</feature>
<comment type="cofactor">
    <cofactor evidence="9">
        <name>Zn(2+)</name>
        <dbReference type="ChEBI" id="CHEBI:29105"/>
    </cofactor>
    <text evidence="9">Binds 1 zinc ion per subunit.</text>
</comment>
<proteinExistence type="inferred from homology"/>
<dbReference type="Gene3D" id="3.30.428.10">
    <property type="entry name" value="HIT-like"/>
    <property type="match status" value="2"/>
</dbReference>
<protein>
    <recommendedName>
        <fullName evidence="7">Galactose-1-phosphate uridylyltransferase</fullName>
        <ecNumber evidence="7">2.7.7.12</ecNumber>
    </recommendedName>
</protein>
<feature type="binding site" evidence="9">
    <location>
        <position position="41"/>
    </location>
    <ligand>
        <name>Zn(2+)</name>
        <dbReference type="ChEBI" id="CHEBI:29105"/>
    </ligand>
</feature>
<dbReference type="PANTHER" id="PTHR42763:SF1">
    <property type="entry name" value="UDP-GLUCOSE--HEXOSE-1-PHOSPHATE URIDYLYLTRANSFERASE"/>
    <property type="match status" value="1"/>
</dbReference>
<keyword evidence="3 12" id="KW-0548">Nucleotidyltransferase</keyword>
<reference evidence="12 13" key="1">
    <citation type="journal article" date="2015" name="Microbiome">
        <title>Genomic resolution of linkages in carbon, nitrogen, and sulfur cycling among widespread estuary sediment bacteria.</title>
        <authorList>
            <person name="Baker B.J."/>
            <person name="Lazar C.S."/>
            <person name="Teske A.P."/>
            <person name="Dick G.J."/>
        </authorList>
    </citation>
    <scope>NUCLEOTIDE SEQUENCE [LARGE SCALE GENOMIC DNA]</scope>
    <source>
        <strain evidence="12">DG_78</strain>
    </source>
</reference>
<evidence type="ECO:0000313" key="12">
    <source>
        <dbReference type="EMBL" id="KPJ72476.1"/>
    </source>
</evidence>
<gene>
    <name evidence="12" type="ORF">AMJ52_06225</name>
</gene>
<dbReference type="PATRIC" id="fig|1703772.3.peg.1921"/>
<dbReference type="InterPro" id="IPR005850">
    <property type="entry name" value="GalP_Utransf_C"/>
</dbReference>
<dbReference type="SUPFAM" id="SSF54197">
    <property type="entry name" value="HIT-like"/>
    <property type="match status" value="2"/>
</dbReference>
<comment type="caution">
    <text evidence="10">Lacks conserved residue(s) required for the propagation of feature annotation.</text>
</comment>
<dbReference type="PIRSF" id="PIRSF000808">
    <property type="entry name" value="GalT"/>
    <property type="match status" value="1"/>
</dbReference>
<keyword evidence="2 12" id="KW-0808">Transferase</keyword>
<dbReference type="NCBIfam" id="TIGR00209">
    <property type="entry name" value="galT_1"/>
    <property type="match status" value="1"/>
</dbReference>
<organism evidence="12 13">
    <name type="scientific">candidate division TA06 bacterium DG_78</name>
    <dbReference type="NCBI Taxonomy" id="1703772"/>
    <lineage>
        <taxon>Bacteria</taxon>
        <taxon>Bacteria division TA06</taxon>
    </lineage>
</organism>
<sequence length="333" mass="38641">MPELRKDPVLGRWVIISTERSKRPKDFKFEPEKKNISPKECPFCPDNEAATPPEIFAYRKKDTAPNSPGWTLRVIPNKFPALRIEGDISRRGEGIYDRMNGIGAHEVIIETPDHSQDLADLEPEDFENVIRAYQQRSCDLKKDPRLRYVMIFKNFGAIAGASLEHSHSQLIATPIVPKRVMEEMDGARRYYEYRERCIFCDIVVQETKSRKRLIIENNSFILICPFAPRFPFETWILPRRHISNFEDSTTEELRDLAAILKECLIRQKKALNTPPYNFIIHTTPITLKGIDFYHYHLEVIPVLTRIAGFEWGTGFYINPTAPEESASYLKNII</sequence>
<evidence type="ECO:0000256" key="1">
    <source>
        <dbReference type="ARBA" id="ARBA00010951"/>
    </source>
</evidence>
<dbReference type="PROSITE" id="PS51084">
    <property type="entry name" value="HIT_2"/>
    <property type="match status" value="1"/>
</dbReference>
<dbReference type="PANTHER" id="PTHR42763">
    <property type="entry name" value="ADP-GLUCOSE PHOSPHORYLASE"/>
    <property type="match status" value="1"/>
</dbReference>
<comment type="similarity">
    <text evidence="1">Belongs to the galactose-1-phosphate uridylyltransferase type 1 family.</text>
</comment>
<dbReference type="Proteomes" id="UP000051012">
    <property type="component" value="Unassembled WGS sequence"/>
</dbReference>
<name>A0A0S7YEF7_UNCT6</name>
<dbReference type="InterPro" id="IPR036265">
    <property type="entry name" value="HIT-like_sf"/>
</dbReference>
<dbReference type="Pfam" id="PF01087">
    <property type="entry name" value="GalP_UDP_transf"/>
    <property type="match status" value="1"/>
</dbReference>
<evidence type="ECO:0000256" key="5">
    <source>
        <dbReference type="ARBA" id="ARBA00022833"/>
    </source>
</evidence>
<dbReference type="InterPro" id="IPR053177">
    <property type="entry name" value="ADP-glucose_phosphorylase"/>
</dbReference>
<dbReference type="InterPro" id="IPR005849">
    <property type="entry name" value="GalP_Utransf_N"/>
</dbReference>